<dbReference type="InterPro" id="IPR005913">
    <property type="entry name" value="dTDP_dehydrorham_reduct"/>
</dbReference>
<comment type="catalytic activity">
    <reaction evidence="5 6">
        <text>dTDP-beta-L-rhamnose + NADP(+) = dTDP-4-dehydro-beta-L-rhamnose + NADPH + H(+)</text>
        <dbReference type="Rhea" id="RHEA:21796"/>
        <dbReference type="ChEBI" id="CHEBI:15378"/>
        <dbReference type="ChEBI" id="CHEBI:57510"/>
        <dbReference type="ChEBI" id="CHEBI:57783"/>
        <dbReference type="ChEBI" id="CHEBI:58349"/>
        <dbReference type="ChEBI" id="CHEBI:62830"/>
        <dbReference type="EC" id="1.1.1.133"/>
    </reaction>
</comment>
<feature type="domain" description="RmlD-like substrate binding" evidence="7">
    <location>
        <begin position="17"/>
        <end position="185"/>
    </location>
</feature>
<dbReference type="InterPro" id="IPR029903">
    <property type="entry name" value="RmlD-like-bd"/>
</dbReference>
<dbReference type="GO" id="GO:0008831">
    <property type="term" value="F:dTDP-4-dehydrorhamnose reductase activity"/>
    <property type="evidence" value="ECO:0007669"/>
    <property type="project" value="UniProtKB-EC"/>
</dbReference>
<comment type="pathway">
    <text evidence="1 6">Carbohydrate biosynthesis; dTDP-L-rhamnose biosynthesis.</text>
</comment>
<dbReference type="GO" id="GO:0005829">
    <property type="term" value="C:cytosol"/>
    <property type="evidence" value="ECO:0007669"/>
    <property type="project" value="TreeGrafter"/>
</dbReference>
<dbReference type="UniPathway" id="UPA00124"/>
<keyword evidence="6" id="KW-0521">NADP</keyword>
<accession>A0A5D3KAM2</accession>
<gene>
    <name evidence="8" type="ORF">FXB40_28000</name>
</gene>
<evidence type="ECO:0000313" key="9">
    <source>
        <dbReference type="Proteomes" id="UP000324758"/>
    </source>
</evidence>
<evidence type="ECO:0000259" key="7">
    <source>
        <dbReference type="Pfam" id="PF04321"/>
    </source>
</evidence>
<name>A0A5D3KAM2_9BRAD</name>
<dbReference type="InterPro" id="IPR036291">
    <property type="entry name" value="NAD(P)-bd_dom_sf"/>
</dbReference>
<proteinExistence type="inferred from homology"/>
<evidence type="ECO:0000256" key="4">
    <source>
        <dbReference type="ARBA" id="ARBA00017099"/>
    </source>
</evidence>
<dbReference type="CDD" id="cd05254">
    <property type="entry name" value="dTDP_HR_like_SDR_e"/>
    <property type="match status" value="1"/>
</dbReference>
<dbReference type="OrthoDB" id="9803892at2"/>
<dbReference type="Gene3D" id="3.40.50.720">
    <property type="entry name" value="NAD(P)-binding Rossmann-like Domain"/>
    <property type="match status" value="1"/>
</dbReference>
<sequence>MSSELPPDPHTARRVPHVLVLGATGMLGHKLVQRLAAQGLQVSGTIRSSSIPDTPAARLALAGAYRFQPNVDVLQDADLEAAIETTSPDVVINAVGVIKQIDLAKDAITSIAANAMLPHRAAALCRKRGARLIQFSTDCVFAGRKGPFSESSPTDAEDLYGRSKLLGEVSGPGCLTIRSSIVGRELRGRSSLVEWFISQRGGQAKGFAGALYTGLTTNAMSDLVGKLITEHPDVDGVWHVASDPISKYELLQIVNAQYGLGVTLERDEKFFCDRRLDGSNFAKRTGFRASDWQAMIRDMHDDPTPYDGH</sequence>
<comment type="similarity">
    <text evidence="2 6">Belongs to the dTDP-4-dehydrorhamnose reductase family.</text>
</comment>
<dbReference type="PANTHER" id="PTHR10491:SF4">
    <property type="entry name" value="METHIONINE ADENOSYLTRANSFERASE 2 SUBUNIT BETA"/>
    <property type="match status" value="1"/>
</dbReference>
<dbReference type="SUPFAM" id="SSF51735">
    <property type="entry name" value="NAD(P)-binding Rossmann-fold domains"/>
    <property type="match status" value="1"/>
</dbReference>
<evidence type="ECO:0000256" key="1">
    <source>
        <dbReference type="ARBA" id="ARBA00004781"/>
    </source>
</evidence>
<comment type="function">
    <text evidence="6">Catalyzes the reduction of dTDP-6-deoxy-L-lyxo-4-hexulose to yield dTDP-L-rhamnose.</text>
</comment>
<organism evidence="8 9">
    <name type="scientific">Bradyrhizobium rifense</name>
    <dbReference type="NCBI Taxonomy" id="515499"/>
    <lineage>
        <taxon>Bacteria</taxon>
        <taxon>Pseudomonadati</taxon>
        <taxon>Pseudomonadota</taxon>
        <taxon>Alphaproteobacteria</taxon>
        <taxon>Hyphomicrobiales</taxon>
        <taxon>Nitrobacteraceae</taxon>
        <taxon>Bradyrhizobium</taxon>
    </lineage>
</organism>
<keyword evidence="9" id="KW-1185">Reference proteome</keyword>
<reference evidence="8 9" key="1">
    <citation type="submission" date="2019-08" db="EMBL/GenBank/DDBJ databases">
        <title>Bradyrhizobium hipponensis sp. nov., a rhizobium isolated from a Lupinus angustifolius root nodule in Tunisia.</title>
        <authorList>
            <person name="Off K."/>
            <person name="Rejili M."/>
            <person name="Mars M."/>
            <person name="Brachmann A."/>
            <person name="Marin M."/>
        </authorList>
    </citation>
    <scope>NUCLEOTIDE SEQUENCE [LARGE SCALE GENOMIC DNA]</scope>
    <source>
        <strain evidence="8 9">CTAW71</strain>
    </source>
</reference>
<keyword evidence="6" id="KW-0560">Oxidoreductase</keyword>
<comment type="caution">
    <text evidence="8">The sequence shown here is derived from an EMBL/GenBank/DDBJ whole genome shotgun (WGS) entry which is preliminary data.</text>
</comment>
<dbReference type="EC" id="1.1.1.133" evidence="3 6"/>
<protein>
    <recommendedName>
        <fullName evidence="4 6">dTDP-4-dehydrorhamnose reductase</fullName>
        <ecNumber evidence="3 6">1.1.1.133</ecNumber>
    </recommendedName>
</protein>
<dbReference type="EMBL" id="VSSS01000042">
    <property type="protein sequence ID" value="TYL91763.1"/>
    <property type="molecule type" value="Genomic_DNA"/>
</dbReference>
<evidence type="ECO:0000256" key="6">
    <source>
        <dbReference type="RuleBase" id="RU364082"/>
    </source>
</evidence>
<evidence type="ECO:0000256" key="3">
    <source>
        <dbReference type="ARBA" id="ARBA00012929"/>
    </source>
</evidence>
<dbReference type="AlphaFoldDB" id="A0A5D3KAM2"/>
<dbReference type="GO" id="GO:0019305">
    <property type="term" value="P:dTDP-rhamnose biosynthetic process"/>
    <property type="evidence" value="ECO:0007669"/>
    <property type="project" value="UniProtKB-UniPathway"/>
</dbReference>
<evidence type="ECO:0000313" key="8">
    <source>
        <dbReference type="EMBL" id="TYL91763.1"/>
    </source>
</evidence>
<dbReference type="Proteomes" id="UP000324758">
    <property type="component" value="Unassembled WGS sequence"/>
</dbReference>
<dbReference type="Pfam" id="PF04321">
    <property type="entry name" value="RmlD_sub_bind"/>
    <property type="match status" value="1"/>
</dbReference>
<comment type="cofactor">
    <cofactor evidence="6">
        <name>Mg(2+)</name>
        <dbReference type="ChEBI" id="CHEBI:18420"/>
    </cofactor>
    <text evidence="6">Binds 1 Mg(2+) ion per monomer.</text>
</comment>
<evidence type="ECO:0000256" key="5">
    <source>
        <dbReference type="ARBA" id="ARBA00048200"/>
    </source>
</evidence>
<evidence type="ECO:0000256" key="2">
    <source>
        <dbReference type="ARBA" id="ARBA00010944"/>
    </source>
</evidence>
<dbReference type="PANTHER" id="PTHR10491">
    <property type="entry name" value="DTDP-4-DEHYDRORHAMNOSE REDUCTASE"/>
    <property type="match status" value="1"/>
</dbReference>